<dbReference type="OMA" id="MWKIMKL"/>
<dbReference type="Proteomes" id="UP000030746">
    <property type="component" value="Unassembled WGS sequence"/>
</dbReference>
<dbReference type="EMBL" id="KB200129">
    <property type="protein sequence ID" value="ESP02754.1"/>
    <property type="molecule type" value="Genomic_DNA"/>
</dbReference>
<organism evidence="1 2">
    <name type="scientific">Lottia gigantea</name>
    <name type="common">Giant owl limpet</name>
    <dbReference type="NCBI Taxonomy" id="225164"/>
    <lineage>
        <taxon>Eukaryota</taxon>
        <taxon>Metazoa</taxon>
        <taxon>Spiralia</taxon>
        <taxon>Lophotrochozoa</taxon>
        <taxon>Mollusca</taxon>
        <taxon>Gastropoda</taxon>
        <taxon>Patellogastropoda</taxon>
        <taxon>Lottioidea</taxon>
        <taxon>Lottiidae</taxon>
        <taxon>Lottia</taxon>
    </lineage>
</organism>
<dbReference type="RefSeq" id="XP_009046224.1">
    <property type="nucleotide sequence ID" value="XM_009047976.1"/>
</dbReference>
<dbReference type="OrthoDB" id="6065195at2759"/>
<reference evidence="1 2" key="1">
    <citation type="journal article" date="2013" name="Nature">
        <title>Insights into bilaterian evolution from three spiralian genomes.</title>
        <authorList>
            <person name="Simakov O."/>
            <person name="Marletaz F."/>
            <person name="Cho S.J."/>
            <person name="Edsinger-Gonzales E."/>
            <person name="Havlak P."/>
            <person name="Hellsten U."/>
            <person name="Kuo D.H."/>
            <person name="Larsson T."/>
            <person name="Lv J."/>
            <person name="Arendt D."/>
            <person name="Savage R."/>
            <person name="Osoegawa K."/>
            <person name="de Jong P."/>
            <person name="Grimwood J."/>
            <person name="Chapman J.A."/>
            <person name="Shapiro H."/>
            <person name="Aerts A."/>
            <person name="Otillar R.P."/>
            <person name="Terry A.Y."/>
            <person name="Boore J.L."/>
            <person name="Grigoriev I.V."/>
            <person name="Lindberg D.R."/>
            <person name="Seaver E.C."/>
            <person name="Weisblat D.A."/>
            <person name="Putnam N.H."/>
            <person name="Rokhsar D.S."/>
        </authorList>
    </citation>
    <scope>NUCLEOTIDE SEQUENCE [LARGE SCALE GENOMIC DNA]</scope>
</reference>
<evidence type="ECO:0000313" key="2">
    <source>
        <dbReference type="Proteomes" id="UP000030746"/>
    </source>
</evidence>
<keyword evidence="2" id="KW-1185">Reference proteome</keyword>
<dbReference type="AlphaFoldDB" id="V4AFE3"/>
<dbReference type="HOGENOM" id="CLU_1857537_0_0_1"/>
<dbReference type="KEGG" id="lgi:LOTGIDRAFT_156700"/>
<sequence length="138" mass="15788">MDCFKEIEKVLSAIMKLSEMIMCIMAVLLVTITLGNGAPQWRPQGRFGKRVNPTLSLLLHGDQEKQFLNHEKPFISEDKPYIPEVTDEISVERLTSDARDNLSKFLHRLCSESGLENVPRCSWSRKTSERSSDPIRLI</sequence>
<dbReference type="CTD" id="20237070"/>
<accession>V4AFE3</accession>
<protein>
    <submittedName>
        <fullName evidence="1">Uncharacterized protein</fullName>
    </submittedName>
</protein>
<gene>
    <name evidence="1" type="ORF">LOTGIDRAFT_156700</name>
</gene>
<name>V4AFE3_LOTGI</name>
<evidence type="ECO:0000313" key="1">
    <source>
        <dbReference type="EMBL" id="ESP02754.1"/>
    </source>
</evidence>
<proteinExistence type="predicted"/>
<dbReference type="GeneID" id="20237070"/>